<dbReference type="InterPro" id="IPR003593">
    <property type="entry name" value="AAA+_ATPase"/>
</dbReference>
<sequence>MKGANSLQLFIQKVQAAKAEYLSPITLVLSQGLHILSGKNGSGKSTLLKLVSGVIPLASGNISLVKHGVEYISPSYKSRIGYAPQEIAVYDEMRAVHYLRYVGRMKLIPEDLLEGRIEQVITELNINTWCSSNIGQLSMGQKRMLLFAQSILADPDILLLDETLEALDIEQQSHLLGILHKSAKHSIILVASHRKEQWTDHATQFIEL</sequence>
<dbReference type="InterPro" id="IPR051782">
    <property type="entry name" value="ABC_Transporter_VariousFunc"/>
</dbReference>
<dbReference type="SMART" id="SM00382">
    <property type="entry name" value="AAA"/>
    <property type="match status" value="1"/>
</dbReference>
<reference evidence="6" key="1">
    <citation type="submission" date="2018-11" db="EMBL/GenBank/DDBJ databases">
        <title>Complete genome sequence of Paenibacillus sp. ML311-T8.</title>
        <authorList>
            <person name="Nam Y.-D."/>
            <person name="Kang J."/>
            <person name="Chung W.-H."/>
            <person name="Park Y.S."/>
        </authorList>
    </citation>
    <scope>NUCLEOTIDE SEQUENCE [LARGE SCALE GENOMIC DNA]</scope>
    <source>
        <strain evidence="6">ML311-T8</strain>
    </source>
</reference>
<feature type="domain" description="ABC transporter" evidence="4">
    <location>
        <begin position="4"/>
        <end position="206"/>
    </location>
</feature>
<evidence type="ECO:0000256" key="2">
    <source>
        <dbReference type="ARBA" id="ARBA00022741"/>
    </source>
</evidence>
<keyword evidence="2" id="KW-0547">Nucleotide-binding</keyword>
<evidence type="ECO:0000313" key="5">
    <source>
        <dbReference type="EMBL" id="QGQ95555.1"/>
    </source>
</evidence>
<accession>A0A6B8RIW5</accession>
<proteinExistence type="predicted"/>
<dbReference type="PANTHER" id="PTHR42939">
    <property type="entry name" value="ABC TRANSPORTER ATP-BINDING PROTEIN ALBC-RELATED"/>
    <property type="match status" value="1"/>
</dbReference>
<evidence type="ECO:0000256" key="1">
    <source>
        <dbReference type="ARBA" id="ARBA00022448"/>
    </source>
</evidence>
<dbReference type="Proteomes" id="UP000426246">
    <property type="component" value="Chromosome"/>
</dbReference>
<dbReference type="GO" id="GO:0016887">
    <property type="term" value="F:ATP hydrolysis activity"/>
    <property type="evidence" value="ECO:0007669"/>
    <property type="project" value="InterPro"/>
</dbReference>
<dbReference type="AlphaFoldDB" id="A0A6B8RIW5"/>
<dbReference type="GO" id="GO:0005524">
    <property type="term" value="F:ATP binding"/>
    <property type="evidence" value="ECO:0007669"/>
    <property type="project" value="UniProtKB-KW"/>
</dbReference>
<dbReference type="KEGG" id="ppsc:EHS13_12020"/>
<dbReference type="Pfam" id="PF00005">
    <property type="entry name" value="ABC_tran"/>
    <property type="match status" value="1"/>
</dbReference>
<dbReference type="InterPro" id="IPR027417">
    <property type="entry name" value="P-loop_NTPase"/>
</dbReference>
<dbReference type="InterPro" id="IPR003439">
    <property type="entry name" value="ABC_transporter-like_ATP-bd"/>
</dbReference>
<evidence type="ECO:0000256" key="3">
    <source>
        <dbReference type="ARBA" id="ARBA00022840"/>
    </source>
</evidence>
<dbReference type="SUPFAM" id="SSF52540">
    <property type="entry name" value="P-loop containing nucleoside triphosphate hydrolases"/>
    <property type="match status" value="1"/>
</dbReference>
<keyword evidence="6" id="KW-1185">Reference proteome</keyword>
<protein>
    <submittedName>
        <fullName evidence="5">ATP-binding cassette domain-containing protein</fullName>
    </submittedName>
</protein>
<name>A0A6B8RIW5_9BACL</name>
<keyword evidence="3 5" id="KW-0067">ATP-binding</keyword>
<organism evidence="5 6">
    <name type="scientific">Paenibacillus psychroresistens</name>
    <dbReference type="NCBI Taxonomy" id="1778678"/>
    <lineage>
        <taxon>Bacteria</taxon>
        <taxon>Bacillati</taxon>
        <taxon>Bacillota</taxon>
        <taxon>Bacilli</taxon>
        <taxon>Bacillales</taxon>
        <taxon>Paenibacillaceae</taxon>
        <taxon>Paenibacillus</taxon>
    </lineage>
</organism>
<evidence type="ECO:0000259" key="4">
    <source>
        <dbReference type="PROSITE" id="PS50893"/>
    </source>
</evidence>
<evidence type="ECO:0000313" key="6">
    <source>
        <dbReference type="Proteomes" id="UP000426246"/>
    </source>
</evidence>
<keyword evidence="1" id="KW-0813">Transport</keyword>
<gene>
    <name evidence="5" type="ORF">EHS13_12020</name>
</gene>
<dbReference type="EMBL" id="CP034235">
    <property type="protein sequence ID" value="QGQ95555.1"/>
    <property type="molecule type" value="Genomic_DNA"/>
</dbReference>
<dbReference type="PROSITE" id="PS50893">
    <property type="entry name" value="ABC_TRANSPORTER_2"/>
    <property type="match status" value="1"/>
</dbReference>
<dbReference type="Gene3D" id="3.40.50.300">
    <property type="entry name" value="P-loop containing nucleotide triphosphate hydrolases"/>
    <property type="match status" value="1"/>
</dbReference>
<dbReference type="PANTHER" id="PTHR42939:SF1">
    <property type="entry name" value="ABC TRANSPORTER ATP-BINDING PROTEIN ALBC-RELATED"/>
    <property type="match status" value="1"/>
</dbReference>